<dbReference type="KEGG" id="meg:DKB62_01880"/>
<dbReference type="OrthoDB" id="9813540at2"/>
<feature type="transmembrane region" description="Helical" evidence="1">
    <location>
        <begin position="92"/>
        <end position="114"/>
    </location>
</feature>
<evidence type="ECO:0000256" key="1">
    <source>
        <dbReference type="SAM" id="Phobius"/>
    </source>
</evidence>
<dbReference type="Pfam" id="PF12822">
    <property type="entry name" value="ECF_trnsprt"/>
    <property type="match status" value="1"/>
</dbReference>
<evidence type="ECO:0000313" key="3">
    <source>
        <dbReference type="Proteomes" id="UP000254337"/>
    </source>
</evidence>
<keyword evidence="3" id="KW-1185">Reference proteome</keyword>
<dbReference type="InterPro" id="IPR024529">
    <property type="entry name" value="ECF_trnsprt_substrate-spec"/>
</dbReference>
<reference evidence="2 3" key="1">
    <citation type="submission" date="2018-05" db="EMBL/GenBank/DDBJ databases">
        <title>Complete genome sequence of Megasphaera sp. AJH120T, isolated from the ceca of a chicken.</title>
        <authorList>
            <person name="Maki J."/>
            <person name="Looft T."/>
        </authorList>
    </citation>
    <scope>NUCLEOTIDE SEQUENCE [LARGE SCALE GENOMIC DNA]</scope>
    <source>
        <strain evidence="2 3">AJH120</strain>
    </source>
</reference>
<dbReference type="Proteomes" id="UP000254337">
    <property type="component" value="Chromosome"/>
</dbReference>
<gene>
    <name evidence="2" type="ORF">DKB62_01880</name>
</gene>
<organism evidence="2 3">
    <name type="scientific">Megasphaera stantonii</name>
    <dbReference type="NCBI Taxonomy" id="2144175"/>
    <lineage>
        <taxon>Bacteria</taxon>
        <taxon>Bacillati</taxon>
        <taxon>Bacillota</taxon>
        <taxon>Negativicutes</taxon>
        <taxon>Veillonellales</taxon>
        <taxon>Veillonellaceae</taxon>
        <taxon>Megasphaera</taxon>
    </lineage>
</organism>
<keyword evidence="1" id="KW-0472">Membrane</keyword>
<dbReference type="EMBL" id="CP029462">
    <property type="protein sequence ID" value="AXL22331.1"/>
    <property type="molecule type" value="Genomic_DNA"/>
</dbReference>
<evidence type="ECO:0000313" key="2">
    <source>
        <dbReference type="EMBL" id="AXL22331.1"/>
    </source>
</evidence>
<name>A0A346B2I8_9FIRM</name>
<keyword evidence="1" id="KW-0812">Transmembrane</keyword>
<feature type="transmembrane region" description="Helical" evidence="1">
    <location>
        <begin position="20"/>
        <end position="41"/>
    </location>
</feature>
<feature type="transmembrane region" description="Helical" evidence="1">
    <location>
        <begin position="53"/>
        <end position="80"/>
    </location>
</feature>
<proteinExistence type="predicted"/>
<protein>
    <submittedName>
        <fullName evidence="2">ECF transporter S component</fullName>
    </submittedName>
</protein>
<feature type="transmembrane region" description="Helical" evidence="1">
    <location>
        <begin position="169"/>
        <end position="196"/>
    </location>
</feature>
<dbReference type="GO" id="GO:0022857">
    <property type="term" value="F:transmembrane transporter activity"/>
    <property type="evidence" value="ECO:0007669"/>
    <property type="project" value="InterPro"/>
</dbReference>
<accession>A0A346B2I8</accession>
<sequence>MGVKAPGGVRKRALLTTRELTIVGMLSGITMLLGLTGYGFIPLPLMKATILHVPVIIGALVAGPRVGVMVGFIFGCFSIFQAITTPVVLSFAFLNPLISVVPRVLIGLGTYYVYKAVWKAIHKESFSLAVAGFTGSVINTVGVMGGIYLIYAKDFAELRNIPLDNVVNIIVGVCLFNGIPEAVVSAIITVPVVIVLKKVIKNR</sequence>
<dbReference type="AlphaFoldDB" id="A0A346B2I8"/>
<feature type="transmembrane region" description="Helical" evidence="1">
    <location>
        <begin position="126"/>
        <end position="149"/>
    </location>
</feature>
<keyword evidence="1" id="KW-1133">Transmembrane helix</keyword>
<dbReference type="Gene3D" id="1.10.1760.20">
    <property type="match status" value="1"/>
</dbReference>